<evidence type="ECO:0000313" key="4">
    <source>
        <dbReference type="Proteomes" id="UP000529637"/>
    </source>
</evidence>
<reference evidence="3 4" key="1">
    <citation type="submission" date="2020-06" db="EMBL/GenBank/DDBJ databases">
        <title>Schlegella sp. ID0723 isolated from air conditioner.</title>
        <authorList>
            <person name="Kim D.Y."/>
            <person name="Kim D.-U."/>
        </authorList>
    </citation>
    <scope>NUCLEOTIDE SEQUENCE [LARGE SCALE GENOMIC DNA]</scope>
    <source>
        <strain evidence="3 4">ID0723</strain>
    </source>
</reference>
<dbReference type="InterPro" id="IPR001296">
    <property type="entry name" value="Glyco_trans_1"/>
</dbReference>
<dbReference type="GO" id="GO:0016757">
    <property type="term" value="F:glycosyltransferase activity"/>
    <property type="evidence" value="ECO:0007669"/>
    <property type="project" value="InterPro"/>
</dbReference>
<protein>
    <submittedName>
        <fullName evidence="3">Glycosyltransferase family 4 protein</fullName>
    </submittedName>
</protein>
<dbReference type="Pfam" id="PF13439">
    <property type="entry name" value="Glyco_transf_4"/>
    <property type="match status" value="1"/>
</dbReference>
<feature type="domain" description="Glycosyl transferase family 1" evidence="1">
    <location>
        <begin position="217"/>
        <end position="376"/>
    </location>
</feature>
<proteinExistence type="predicted"/>
<dbReference type="Pfam" id="PF00534">
    <property type="entry name" value="Glycos_transf_1"/>
    <property type="match status" value="1"/>
</dbReference>
<dbReference type="PANTHER" id="PTHR12526">
    <property type="entry name" value="GLYCOSYLTRANSFERASE"/>
    <property type="match status" value="1"/>
</dbReference>
<keyword evidence="3" id="KW-0808">Transferase</keyword>
<sequence length="398" mass="44244">MKARLRTLLFSTLFPSSVRPVHGIFVETRLRELLNNGEVETKVIAPVPWFFSTSRRFGEYGRIARTPVREWRNGIDVLHPRYPLIPKIGMTVAPLLLAAASIRTIRGLIREGYDFDLIDAHYYYPDGVAAAILARYFHKPFTITARGTDLNLIPKYTLPRHMMQWAARRAAASIGVCDALVQVLRGWGIDDGHLHVMRNGVDLQRFQPVQQGIARENLRLGGSPLILSVGHLIERKGHHLVVEAMAQLVRDYPDATLLIVGEGEERSRLEQQVVRLNLQSHVCLAGAVPNEQLPVWYSAADMLVLASSREGWANVLLESMACGTPVVATDVGGTAEVMAPPRTGQLVPRRDAHSVAQGIRALLANPPSRVDVRRYAECFSWSSTSRSQVSLFRSIVAS</sequence>
<comment type="caution">
    <text evidence="3">The sequence shown here is derived from an EMBL/GenBank/DDBJ whole genome shotgun (WGS) entry which is preliminary data.</text>
</comment>
<dbReference type="CDD" id="cd03798">
    <property type="entry name" value="GT4_WlbH-like"/>
    <property type="match status" value="1"/>
</dbReference>
<dbReference type="RefSeq" id="WP_176066770.1">
    <property type="nucleotide sequence ID" value="NZ_JABWMJ010000002.1"/>
</dbReference>
<name>A0A7Y6TVL7_9BURK</name>
<evidence type="ECO:0000259" key="1">
    <source>
        <dbReference type="Pfam" id="PF00534"/>
    </source>
</evidence>
<organism evidence="3 4">
    <name type="scientific">Piscinibacter koreensis</name>
    <dbReference type="NCBI Taxonomy" id="2742824"/>
    <lineage>
        <taxon>Bacteria</taxon>
        <taxon>Pseudomonadati</taxon>
        <taxon>Pseudomonadota</taxon>
        <taxon>Betaproteobacteria</taxon>
        <taxon>Burkholderiales</taxon>
        <taxon>Sphaerotilaceae</taxon>
        <taxon>Piscinibacter</taxon>
    </lineage>
</organism>
<dbReference type="SUPFAM" id="SSF53756">
    <property type="entry name" value="UDP-Glycosyltransferase/glycogen phosphorylase"/>
    <property type="match status" value="1"/>
</dbReference>
<dbReference type="InterPro" id="IPR028098">
    <property type="entry name" value="Glyco_trans_4-like_N"/>
</dbReference>
<gene>
    <name evidence="3" type="ORF">HQN59_05160</name>
</gene>
<evidence type="ECO:0000259" key="2">
    <source>
        <dbReference type="Pfam" id="PF13439"/>
    </source>
</evidence>
<dbReference type="AlphaFoldDB" id="A0A7Y6TVL7"/>
<evidence type="ECO:0000313" key="3">
    <source>
        <dbReference type="EMBL" id="NUZ05148.1"/>
    </source>
</evidence>
<dbReference type="Proteomes" id="UP000529637">
    <property type="component" value="Unassembled WGS sequence"/>
</dbReference>
<dbReference type="EMBL" id="JABWMJ010000002">
    <property type="protein sequence ID" value="NUZ05148.1"/>
    <property type="molecule type" value="Genomic_DNA"/>
</dbReference>
<keyword evidence="4" id="KW-1185">Reference proteome</keyword>
<accession>A0A7Y6TVL7</accession>
<dbReference type="Gene3D" id="3.40.50.2000">
    <property type="entry name" value="Glycogen Phosphorylase B"/>
    <property type="match status" value="2"/>
</dbReference>
<feature type="domain" description="Glycosyltransferase subfamily 4-like N-terminal" evidence="2">
    <location>
        <begin position="95"/>
        <end position="205"/>
    </location>
</feature>